<protein>
    <submittedName>
        <fullName evidence="1">Uncharacterized protein</fullName>
    </submittedName>
</protein>
<sequence>MEFITTASAPPPLPPPTKQYQSQAVIHLTSNDRRGSTAGDDKPGLIRSISRGSLGRRSSTGGGGESGGGLRRVLSRGEGESGGGLRRILSRGDKSGAVDAQGRRSSDGNVLNPGAVDATPAAGAPPLQRTKSMEMKNGKWVSPVMAGVAGNSLVLILAVDSVLVPFGTDTGHQAKQAVAPAAAAPAPTTSTPEANTSSGSGGGIGATIKKIFRRGSSTHQVSTGQAGDAHATTTATSGAASAVSDETAVNPPLHSLEEHQQLAEETSGKTYPAYVHGNPVKYVVVPLGALDYKTITIKEDKGVWSIKVPVTGFFHRLVEPALQEIGQAPDEGWGRSGDIEFVFDSHNWIVLAVSWLRKGGLVSRFMSACFPSGAMSRYIADRNYSRHEAVATFASNQRSRARPVLADATIRAPAEIAGDLIPLLPLYHQHGQSSPSNKRQHPWKTRSGKMKFGTLLELNSNIEWFDKYVDYDGLKKLFPNEPFDPSYHRGRPGAGRDEEEASPLLQAGDERGGASQEEFIAACDRERNKVIEFYKEKEQQLSEDFKALQNEIKMLEDRELEDVIEEEDEDEEREGGGDVDAEAYTNSQSGSRLEASRRFSQDEEALGGLSSPPTQTAATPGFFKRFGQLNRPAPDTKDDTDLLEAALAPAVLQQSQQTARALGNKPRSKSRSGYPASPMRNGSNAGPSPKFKRSVSDYELPSPSMGANAAREHRLSVSSASSGGGVHGYRFRRNLGLIPMDNTGLADSMISSASAQGGGFTHAPPSYIWTASSDYGKVVRIGFKKRIAALWLEGNYLGQYTDLNMTAFEKILKKYDKNTNSELKKRYISQSVLTSYPWKSDTKDRLNELMDQILYLYARVAAGGDVELAKQQLRAQLREKIVVDRETVWSKMVQDRRRENAQLKVVGQDGTQYASEKTVIRTPIGTLRIPSWISRRPLIFILACGVLVGIIKSQPFDREEETNCLAMYIFSQMFSPTIMLLIGGFTIAAVLSKTRLDVMTATRVLNAAGSKPSAVLLCLMLVATFASMWISNVAAPTLCYALIKIAIALAANIGGQASPISSPQNLIALGSMDVPLSWLQWFAISLPVATVSILAIWAFLHLGYRWEHDLEIPRMRKNQDPLTRTHYYVLFVTLFTIALWCAEKSIEAYIGDMGIIAIIPIIAFFGTGILSKEDFHNFHWSIVFLAMGGIALGKTVLSSGLLDDLNRALENAVEGKSLYTILIFFSGIALVIATFISHTIAAVLLVPIAEKIGSAMEEPHPRLLIMATALICSAGMGLPVSGFPNMTAITQENKLGQRYIEPSDFLRNGIPASILATIAMLSPEL</sequence>
<organism evidence="1 2">
    <name type="scientific">Naganishia adeliensis</name>
    <dbReference type="NCBI Taxonomy" id="92952"/>
    <lineage>
        <taxon>Eukaryota</taxon>
        <taxon>Fungi</taxon>
        <taxon>Dikarya</taxon>
        <taxon>Basidiomycota</taxon>
        <taxon>Agaricomycotina</taxon>
        <taxon>Tremellomycetes</taxon>
        <taxon>Filobasidiales</taxon>
        <taxon>Filobasidiaceae</taxon>
        <taxon>Naganishia</taxon>
    </lineage>
</organism>
<proteinExistence type="predicted"/>
<dbReference type="Proteomes" id="UP001230649">
    <property type="component" value="Unassembled WGS sequence"/>
</dbReference>
<accession>A0ACC2WEN2</accession>
<comment type="caution">
    <text evidence="1">The sequence shown here is derived from an EMBL/GenBank/DDBJ whole genome shotgun (WGS) entry which is preliminary data.</text>
</comment>
<keyword evidence="2" id="KW-1185">Reference proteome</keyword>
<evidence type="ECO:0000313" key="1">
    <source>
        <dbReference type="EMBL" id="KAJ9109527.1"/>
    </source>
</evidence>
<gene>
    <name evidence="1" type="ORF">QFC20_003271</name>
</gene>
<evidence type="ECO:0000313" key="2">
    <source>
        <dbReference type="Proteomes" id="UP001230649"/>
    </source>
</evidence>
<name>A0ACC2WEN2_9TREE</name>
<dbReference type="EMBL" id="JASBWS010000029">
    <property type="protein sequence ID" value="KAJ9109527.1"/>
    <property type="molecule type" value="Genomic_DNA"/>
</dbReference>
<reference evidence="1" key="1">
    <citation type="submission" date="2023-04" db="EMBL/GenBank/DDBJ databases">
        <title>Draft Genome sequencing of Naganishia species isolated from polar environments using Oxford Nanopore Technology.</title>
        <authorList>
            <person name="Leo P."/>
            <person name="Venkateswaran K."/>
        </authorList>
    </citation>
    <scope>NUCLEOTIDE SEQUENCE</scope>
    <source>
        <strain evidence="1">MNA-CCFEE 5262</strain>
    </source>
</reference>